<evidence type="ECO:0000256" key="1">
    <source>
        <dbReference type="SAM" id="MobiDB-lite"/>
    </source>
</evidence>
<dbReference type="EMBL" id="BGPR01000686">
    <property type="protein sequence ID" value="GBM31543.1"/>
    <property type="molecule type" value="Genomic_DNA"/>
</dbReference>
<evidence type="ECO:0000313" key="2">
    <source>
        <dbReference type="EMBL" id="GBM31543.1"/>
    </source>
</evidence>
<reference evidence="2 3" key="1">
    <citation type="journal article" date="2019" name="Sci. Rep.">
        <title>Orb-weaving spider Araneus ventricosus genome elucidates the spidroin gene catalogue.</title>
        <authorList>
            <person name="Kono N."/>
            <person name="Nakamura H."/>
            <person name="Ohtoshi R."/>
            <person name="Moran D.A.P."/>
            <person name="Shinohara A."/>
            <person name="Yoshida Y."/>
            <person name="Fujiwara M."/>
            <person name="Mori M."/>
            <person name="Tomita M."/>
            <person name="Arakawa K."/>
        </authorList>
    </citation>
    <scope>NUCLEOTIDE SEQUENCE [LARGE SCALE GENOMIC DNA]</scope>
</reference>
<evidence type="ECO:0000313" key="3">
    <source>
        <dbReference type="Proteomes" id="UP000499080"/>
    </source>
</evidence>
<feature type="region of interest" description="Disordered" evidence="1">
    <location>
        <begin position="61"/>
        <end position="80"/>
    </location>
</feature>
<sequence>MHLGHCGLTVKSRCRRIPGSKPDSTEDLPCMRAYFTPNHMLRVKLPSSVVVQKYSHWPGLPKKAGRGPAGREPHHQHVENGIYWVQ</sequence>
<protein>
    <submittedName>
        <fullName evidence="2">Uncharacterized protein</fullName>
    </submittedName>
</protein>
<accession>A0A4Y2EQP0</accession>
<comment type="caution">
    <text evidence="2">The sequence shown here is derived from an EMBL/GenBank/DDBJ whole genome shotgun (WGS) entry which is preliminary data.</text>
</comment>
<feature type="compositionally biased region" description="Basic and acidic residues" evidence="1">
    <location>
        <begin position="69"/>
        <end position="78"/>
    </location>
</feature>
<dbReference type="AlphaFoldDB" id="A0A4Y2EQP0"/>
<proteinExistence type="predicted"/>
<dbReference type="Proteomes" id="UP000499080">
    <property type="component" value="Unassembled WGS sequence"/>
</dbReference>
<keyword evidence="3" id="KW-1185">Reference proteome</keyword>
<gene>
    <name evidence="2" type="ORF">AVEN_247239_1</name>
</gene>
<organism evidence="2 3">
    <name type="scientific">Araneus ventricosus</name>
    <name type="common">Orbweaver spider</name>
    <name type="synonym">Epeira ventricosa</name>
    <dbReference type="NCBI Taxonomy" id="182803"/>
    <lineage>
        <taxon>Eukaryota</taxon>
        <taxon>Metazoa</taxon>
        <taxon>Ecdysozoa</taxon>
        <taxon>Arthropoda</taxon>
        <taxon>Chelicerata</taxon>
        <taxon>Arachnida</taxon>
        <taxon>Araneae</taxon>
        <taxon>Araneomorphae</taxon>
        <taxon>Entelegynae</taxon>
        <taxon>Araneoidea</taxon>
        <taxon>Araneidae</taxon>
        <taxon>Araneus</taxon>
    </lineage>
</organism>
<name>A0A4Y2EQP0_ARAVE</name>